<name>A0A8J3A0W4_9PROT</name>
<feature type="transmembrane region" description="Helical" evidence="7">
    <location>
        <begin position="223"/>
        <end position="242"/>
    </location>
</feature>
<evidence type="ECO:0000256" key="6">
    <source>
        <dbReference type="ARBA" id="ARBA00023136"/>
    </source>
</evidence>
<comment type="subcellular location">
    <subcellularLocation>
        <location evidence="1">Membrane</location>
        <topology evidence="1">Multi-pass membrane protein</topology>
    </subcellularLocation>
</comment>
<dbReference type="EMBL" id="BMGZ01000001">
    <property type="protein sequence ID" value="GGH94058.1"/>
    <property type="molecule type" value="Genomic_DNA"/>
</dbReference>
<feature type="transmembrane region" description="Helical" evidence="7">
    <location>
        <begin position="120"/>
        <end position="140"/>
    </location>
</feature>
<dbReference type="Gene3D" id="1.20.1540.10">
    <property type="entry name" value="Rhomboid-like"/>
    <property type="match status" value="1"/>
</dbReference>
<dbReference type="GO" id="GO:0016020">
    <property type="term" value="C:membrane"/>
    <property type="evidence" value="ECO:0007669"/>
    <property type="project" value="UniProtKB-SubCell"/>
</dbReference>
<proteinExistence type="predicted"/>
<sequence>MRPSQVHRIAGHEPTYTPKKGIPTVIIVLLAINVIIYAVRFVLPAGLHEGLIRFFAVVPGRVASTDPDNIMALGHELLTFITHAFLHGDFGHIGFNCLWLLVFGTMMASRFRVETASGLIVFLSFYLTAAVFCGIVFVFASLGENVLLIGASGALSALMAGGVRIGFKRFAHLGPMPAPPLPILDRRVVGVSLVYILLNLSLVTPLGGLVFMTDQPGNVAWEVHIAGFLFGLVTMPFFDSLAGNATRRGML</sequence>
<feature type="transmembrane region" description="Helical" evidence="7">
    <location>
        <begin position="21"/>
        <end position="43"/>
    </location>
</feature>
<feature type="transmembrane region" description="Helical" evidence="7">
    <location>
        <begin position="188"/>
        <end position="211"/>
    </location>
</feature>
<evidence type="ECO:0000256" key="2">
    <source>
        <dbReference type="ARBA" id="ARBA00022475"/>
    </source>
</evidence>
<evidence type="ECO:0000256" key="1">
    <source>
        <dbReference type="ARBA" id="ARBA00004141"/>
    </source>
</evidence>
<dbReference type="AlphaFoldDB" id="A0A8J3A0W4"/>
<evidence type="ECO:0000313" key="10">
    <source>
        <dbReference type="Proteomes" id="UP000621856"/>
    </source>
</evidence>
<gene>
    <name evidence="9" type="ORF">GCM10011355_07350</name>
</gene>
<evidence type="ECO:0000256" key="7">
    <source>
        <dbReference type="SAM" id="Phobius"/>
    </source>
</evidence>
<keyword evidence="2" id="KW-1003">Cell membrane</keyword>
<dbReference type="InterPro" id="IPR022764">
    <property type="entry name" value="Peptidase_S54_rhomboid_dom"/>
</dbReference>
<evidence type="ECO:0000259" key="8">
    <source>
        <dbReference type="Pfam" id="PF01694"/>
    </source>
</evidence>
<dbReference type="PANTHER" id="PTHR43066:SF26">
    <property type="entry name" value="RHOMBOID PROTEASE GLPG"/>
    <property type="match status" value="1"/>
</dbReference>
<keyword evidence="6 7" id="KW-0472">Membrane</keyword>
<reference evidence="9" key="1">
    <citation type="journal article" date="2014" name="Int. J. Syst. Evol. Microbiol.">
        <title>Complete genome sequence of Corynebacterium casei LMG S-19264T (=DSM 44701T), isolated from a smear-ripened cheese.</title>
        <authorList>
            <consortium name="US DOE Joint Genome Institute (JGI-PGF)"/>
            <person name="Walter F."/>
            <person name="Albersmeier A."/>
            <person name="Kalinowski J."/>
            <person name="Ruckert C."/>
        </authorList>
    </citation>
    <scope>NUCLEOTIDE SEQUENCE</scope>
    <source>
        <strain evidence="9">CGMCC 1.14984</strain>
    </source>
</reference>
<feature type="transmembrane region" description="Helical" evidence="7">
    <location>
        <begin position="146"/>
        <end position="167"/>
    </location>
</feature>
<feature type="domain" description="Peptidase S54 rhomboid" evidence="8">
    <location>
        <begin position="75"/>
        <end position="235"/>
    </location>
</feature>
<keyword evidence="3" id="KW-0997">Cell inner membrane</keyword>
<comment type="caution">
    <text evidence="9">The sequence shown here is derived from an EMBL/GenBank/DDBJ whole genome shotgun (WGS) entry which is preliminary data.</text>
</comment>
<feature type="transmembrane region" description="Helical" evidence="7">
    <location>
        <begin position="90"/>
        <end position="108"/>
    </location>
</feature>
<reference evidence="9" key="2">
    <citation type="submission" date="2020-09" db="EMBL/GenBank/DDBJ databases">
        <authorList>
            <person name="Sun Q."/>
            <person name="Zhou Y."/>
        </authorList>
    </citation>
    <scope>NUCLEOTIDE SEQUENCE</scope>
    <source>
        <strain evidence="9">CGMCC 1.14984</strain>
    </source>
</reference>
<dbReference type="GO" id="GO:0004252">
    <property type="term" value="F:serine-type endopeptidase activity"/>
    <property type="evidence" value="ECO:0007669"/>
    <property type="project" value="InterPro"/>
</dbReference>
<dbReference type="Proteomes" id="UP000621856">
    <property type="component" value="Unassembled WGS sequence"/>
</dbReference>
<dbReference type="PANTHER" id="PTHR43066">
    <property type="entry name" value="RHOMBOID-RELATED PROTEIN"/>
    <property type="match status" value="1"/>
</dbReference>
<dbReference type="Pfam" id="PF01694">
    <property type="entry name" value="Rhomboid"/>
    <property type="match status" value="1"/>
</dbReference>
<evidence type="ECO:0000256" key="4">
    <source>
        <dbReference type="ARBA" id="ARBA00022692"/>
    </source>
</evidence>
<evidence type="ECO:0000313" key="9">
    <source>
        <dbReference type="EMBL" id="GGH94058.1"/>
    </source>
</evidence>
<organism evidence="9 10">
    <name type="scientific">Aquisalinus luteolus</name>
    <dbReference type="NCBI Taxonomy" id="1566827"/>
    <lineage>
        <taxon>Bacteria</taxon>
        <taxon>Pseudomonadati</taxon>
        <taxon>Pseudomonadota</taxon>
        <taxon>Alphaproteobacteria</taxon>
        <taxon>Parvularculales</taxon>
        <taxon>Parvularculaceae</taxon>
        <taxon>Aquisalinus</taxon>
    </lineage>
</organism>
<evidence type="ECO:0000256" key="3">
    <source>
        <dbReference type="ARBA" id="ARBA00022519"/>
    </source>
</evidence>
<protein>
    <recommendedName>
        <fullName evidence="8">Peptidase S54 rhomboid domain-containing protein</fullName>
    </recommendedName>
</protein>
<evidence type="ECO:0000256" key="5">
    <source>
        <dbReference type="ARBA" id="ARBA00022989"/>
    </source>
</evidence>
<dbReference type="InterPro" id="IPR035952">
    <property type="entry name" value="Rhomboid-like_sf"/>
</dbReference>
<dbReference type="SUPFAM" id="SSF144091">
    <property type="entry name" value="Rhomboid-like"/>
    <property type="match status" value="1"/>
</dbReference>
<keyword evidence="5 7" id="KW-1133">Transmembrane helix</keyword>
<keyword evidence="4 7" id="KW-0812">Transmembrane</keyword>
<accession>A0A8J3A0W4</accession>